<evidence type="ECO:0000313" key="2">
    <source>
        <dbReference type="Proteomes" id="UP000023541"/>
    </source>
</evidence>
<name>A0A023BR89_9FLAO</name>
<dbReference type="Gene3D" id="3.80.10.10">
    <property type="entry name" value="Ribonuclease Inhibitor"/>
    <property type="match status" value="1"/>
</dbReference>
<gene>
    <name evidence="1" type="ORF">ATO12_25295</name>
</gene>
<dbReference type="InterPro" id="IPR050994">
    <property type="entry name" value="At_inactive_RLKs"/>
</dbReference>
<protein>
    <recommendedName>
        <fullName evidence="3">Two component regulator three Y domain protein</fullName>
    </recommendedName>
</protein>
<accession>A0A023BR89</accession>
<dbReference type="PANTHER" id="PTHR48010:SF58">
    <property type="entry name" value="RECEPTOR PROTEIN KINASE-LIKE PROTEIN ZAR1"/>
    <property type="match status" value="1"/>
</dbReference>
<dbReference type="EMBL" id="AQRA01000009">
    <property type="protein sequence ID" value="EZH72253.1"/>
    <property type="molecule type" value="Genomic_DNA"/>
</dbReference>
<dbReference type="AlphaFoldDB" id="A0A023BR89"/>
<keyword evidence="2" id="KW-1185">Reference proteome</keyword>
<dbReference type="InterPro" id="IPR001611">
    <property type="entry name" value="Leu-rich_rpt"/>
</dbReference>
<dbReference type="Proteomes" id="UP000023541">
    <property type="component" value="Unassembled WGS sequence"/>
</dbReference>
<sequence length="100" mass="10761">MAQVSSQERQALVDLYNSTDGANWTNTQANNQPWLINDPNSLVSDWYGVTVVADKVTTLKLDNNNLVGTIPNSISNIPGLESLSLTRNTLSGSIPTTIGD</sequence>
<feature type="non-terminal residue" evidence="1">
    <location>
        <position position="100"/>
    </location>
</feature>
<reference evidence="1 2" key="1">
    <citation type="submission" date="2014-04" db="EMBL/GenBank/DDBJ databases">
        <title>Aquimarina sp. 22II-S11-z7 Genome Sequencing.</title>
        <authorList>
            <person name="Lai Q."/>
        </authorList>
    </citation>
    <scope>NUCLEOTIDE SEQUENCE [LARGE SCALE GENOMIC DNA]</scope>
    <source>
        <strain evidence="1 2">22II-S11-z7</strain>
    </source>
</reference>
<dbReference type="STRING" id="1317122.ATO12_25295"/>
<organism evidence="1 2">
    <name type="scientific">Aquimarina atlantica</name>
    <dbReference type="NCBI Taxonomy" id="1317122"/>
    <lineage>
        <taxon>Bacteria</taxon>
        <taxon>Pseudomonadati</taxon>
        <taxon>Bacteroidota</taxon>
        <taxon>Flavobacteriia</taxon>
        <taxon>Flavobacteriales</taxon>
        <taxon>Flavobacteriaceae</taxon>
        <taxon>Aquimarina</taxon>
    </lineage>
</organism>
<evidence type="ECO:0008006" key="3">
    <source>
        <dbReference type="Google" id="ProtNLM"/>
    </source>
</evidence>
<proteinExistence type="predicted"/>
<dbReference type="Pfam" id="PF00560">
    <property type="entry name" value="LRR_1"/>
    <property type="match status" value="2"/>
</dbReference>
<comment type="caution">
    <text evidence="1">The sequence shown here is derived from an EMBL/GenBank/DDBJ whole genome shotgun (WGS) entry which is preliminary data.</text>
</comment>
<dbReference type="eggNOG" id="COG4886">
    <property type="taxonomic scope" value="Bacteria"/>
</dbReference>
<dbReference type="InterPro" id="IPR032675">
    <property type="entry name" value="LRR_dom_sf"/>
</dbReference>
<dbReference type="PANTHER" id="PTHR48010">
    <property type="entry name" value="OS05G0588300 PROTEIN"/>
    <property type="match status" value="1"/>
</dbReference>
<evidence type="ECO:0000313" key="1">
    <source>
        <dbReference type="EMBL" id="EZH72253.1"/>
    </source>
</evidence>
<dbReference type="SUPFAM" id="SSF52058">
    <property type="entry name" value="L domain-like"/>
    <property type="match status" value="1"/>
</dbReference>